<evidence type="ECO:0000256" key="3">
    <source>
        <dbReference type="ARBA" id="ARBA00022832"/>
    </source>
</evidence>
<reference evidence="8" key="1">
    <citation type="submission" date="2018-04" db="EMBL/GenBank/DDBJ databases">
        <authorList>
            <person name="Watanabe M."/>
            <person name="Kojima H."/>
        </authorList>
    </citation>
    <scope>NUCLEOTIDE SEQUENCE [LARGE SCALE GENOMIC DNA]</scope>
    <source>
        <strain evidence="8">Dysh456</strain>
    </source>
</reference>
<dbReference type="RefSeq" id="WP_126537184.1">
    <property type="nucleotide sequence ID" value="NZ_AP018560.1"/>
</dbReference>
<dbReference type="Gene3D" id="3.30.300.30">
    <property type="match status" value="1"/>
</dbReference>
<dbReference type="InterPro" id="IPR042099">
    <property type="entry name" value="ANL_N_sf"/>
</dbReference>
<dbReference type="Pfam" id="PF13193">
    <property type="entry name" value="AMP-binding_C"/>
    <property type="match status" value="1"/>
</dbReference>
<dbReference type="CDD" id="cd12119">
    <property type="entry name" value="ttLC_FACS_AlkK_like"/>
    <property type="match status" value="1"/>
</dbReference>
<dbReference type="FunFam" id="3.30.300.30:FF:000008">
    <property type="entry name" value="2,3-dihydroxybenzoate-AMP ligase"/>
    <property type="match status" value="1"/>
</dbReference>
<organism evidence="7 8">
    <name type="scientific">Aerosticca soli</name>
    <dbReference type="NCBI Taxonomy" id="2010829"/>
    <lineage>
        <taxon>Bacteria</taxon>
        <taxon>Pseudomonadati</taxon>
        <taxon>Pseudomonadota</taxon>
        <taxon>Gammaproteobacteria</taxon>
        <taxon>Lysobacterales</taxon>
        <taxon>Rhodanobacteraceae</taxon>
        <taxon>Aerosticca</taxon>
    </lineage>
</organism>
<dbReference type="EMBL" id="AP018560">
    <property type="protein sequence ID" value="BBD79762.1"/>
    <property type="molecule type" value="Genomic_DNA"/>
</dbReference>
<evidence type="ECO:0000256" key="1">
    <source>
        <dbReference type="ARBA" id="ARBA00006432"/>
    </source>
</evidence>
<evidence type="ECO:0000313" key="8">
    <source>
        <dbReference type="Proteomes" id="UP000270530"/>
    </source>
</evidence>
<evidence type="ECO:0000313" key="7">
    <source>
        <dbReference type="EMBL" id="BBD79762.1"/>
    </source>
</evidence>
<proteinExistence type="inferred from homology"/>
<dbReference type="SUPFAM" id="SSF56801">
    <property type="entry name" value="Acetyl-CoA synthetase-like"/>
    <property type="match status" value="1"/>
</dbReference>
<keyword evidence="8" id="KW-1185">Reference proteome</keyword>
<keyword evidence="2 7" id="KW-0436">Ligase</keyword>
<accession>A0A2Z6E4C5</accession>
<dbReference type="InterPro" id="IPR045851">
    <property type="entry name" value="AMP-bd_C_sf"/>
</dbReference>
<dbReference type="InterPro" id="IPR025110">
    <property type="entry name" value="AMP-bd_C"/>
</dbReference>
<dbReference type="Gene3D" id="3.40.50.12780">
    <property type="entry name" value="N-terminal domain of ligase-like"/>
    <property type="match status" value="1"/>
</dbReference>
<dbReference type="GO" id="GO:0006631">
    <property type="term" value="P:fatty acid metabolic process"/>
    <property type="evidence" value="ECO:0007669"/>
    <property type="project" value="UniProtKB-KW"/>
</dbReference>
<dbReference type="Proteomes" id="UP000270530">
    <property type="component" value="Chromosome"/>
</dbReference>
<dbReference type="PANTHER" id="PTHR43859">
    <property type="entry name" value="ACYL-ACTIVATING ENZYME"/>
    <property type="match status" value="1"/>
</dbReference>
<protein>
    <submittedName>
        <fullName evidence="7">Medium-chain-fatty-acid--CoA ligase</fullName>
    </submittedName>
</protein>
<name>A0A2Z6E4C5_9GAMM</name>
<keyword evidence="4" id="KW-0443">Lipid metabolism</keyword>
<gene>
    <name evidence="7" type="ORF">ALSL_1099</name>
</gene>
<dbReference type="Pfam" id="PF00501">
    <property type="entry name" value="AMP-binding"/>
    <property type="match status" value="1"/>
</dbReference>
<dbReference type="InterPro" id="IPR020845">
    <property type="entry name" value="AMP-binding_CS"/>
</dbReference>
<dbReference type="AlphaFoldDB" id="A0A2Z6E4C5"/>
<dbReference type="OrthoDB" id="9803968at2"/>
<reference evidence="8" key="2">
    <citation type="submission" date="2018-06" db="EMBL/GenBank/DDBJ databases">
        <title>Genome sequence of Rhodanobacteraceae bacterium strain Dysh456.</title>
        <authorList>
            <person name="Fukui M."/>
        </authorList>
    </citation>
    <scope>NUCLEOTIDE SEQUENCE [LARGE SCALE GENOMIC DNA]</scope>
    <source>
        <strain evidence="8">Dysh456</strain>
    </source>
</reference>
<feature type="domain" description="AMP-dependent synthetase/ligase" evidence="5">
    <location>
        <begin position="19"/>
        <end position="404"/>
    </location>
</feature>
<dbReference type="GO" id="GO:0016874">
    <property type="term" value="F:ligase activity"/>
    <property type="evidence" value="ECO:0007669"/>
    <property type="project" value="UniProtKB-KW"/>
</dbReference>
<dbReference type="KEGG" id="rbd:ALSL_1099"/>
<comment type="similarity">
    <text evidence="1">Belongs to the ATP-dependent AMP-binding enzyme family.</text>
</comment>
<feature type="domain" description="AMP-binding enzyme C-terminal" evidence="6">
    <location>
        <begin position="452"/>
        <end position="528"/>
    </location>
</feature>
<evidence type="ECO:0000259" key="5">
    <source>
        <dbReference type="Pfam" id="PF00501"/>
    </source>
</evidence>
<evidence type="ECO:0000259" key="6">
    <source>
        <dbReference type="Pfam" id="PF13193"/>
    </source>
</evidence>
<sequence length="543" mass="60093">MLGLMQHRPLLISSLIEHAETFHPRVEIVSRSVEGPVHRTDWASVARRARQVANALAALKLGSDAPVATLAWNTWRHLELYYGVSGAGVVLHTVNPRLSAEQIGYIINHAEDEVLFFDLSFGTLVQELAPQLKSVKHYVVLTDRAHMPELDLPRLLCYEELIEAQSDRYTWPSFDENTASSLCYTSGTTGHPKGVLYSHRSTVLHSMAACAHDGMALGAQTSLLLVVPMFHVNGWGAPYACAMAGAKLVLPGPRMDGENLYGLIRDEGVTFALGVPTVWLMLLQYLDQHPELDREGLKLEGVAVGGSALPRVIIERFESELHARAVQLWGMTETSPLGVSNLHLLPAQQQLPPEQQMPYRLKQGRGVWGVEIKIVDDEGHALPWDGRRAGHLMVRGPWITARYYKAEQDILDAEGFFPTGDIATVDPDGYVQLVDRAKDVIKSGGEWISSIELENIAVSHPGVAEAAVIGIPHPKWQERPLLLVVRNAAGAALSREELLAYMEPRVPKWWLPDEVVFVESLPHTATGKLLKSRLRELYQPSAT</sequence>
<dbReference type="PANTHER" id="PTHR43859:SF4">
    <property type="entry name" value="BUTANOATE--COA LIGASE AAE1-RELATED"/>
    <property type="match status" value="1"/>
</dbReference>
<dbReference type="PROSITE" id="PS00455">
    <property type="entry name" value="AMP_BINDING"/>
    <property type="match status" value="1"/>
</dbReference>
<evidence type="ECO:0000256" key="4">
    <source>
        <dbReference type="ARBA" id="ARBA00023098"/>
    </source>
</evidence>
<dbReference type="InterPro" id="IPR000873">
    <property type="entry name" value="AMP-dep_synth/lig_dom"/>
</dbReference>
<keyword evidence="3" id="KW-0276">Fatty acid metabolism</keyword>
<evidence type="ECO:0000256" key="2">
    <source>
        <dbReference type="ARBA" id="ARBA00022598"/>
    </source>
</evidence>
<dbReference type="NCBIfam" id="NF004837">
    <property type="entry name" value="PRK06187.1"/>
    <property type="match status" value="1"/>
</dbReference>